<reference evidence="10" key="1">
    <citation type="submission" date="2017-06" db="EMBL/GenBank/DDBJ databases">
        <authorList>
            <person name="Assis F.L."/>
            <person name="Abrahao J.S."/>
            <person name="Silva L."/>
            <person name="Khalil J.B."/>
            <person name="Rodrigues R."/>
            <person name="Silva L.S."/>
            <person name="Boratto P."/>
            <person name="Andrade M."/>
            <person name="Kroon E.G."/>
            <person name="Ribeiro B."/>
            <person name="Bergier I."/>
            <person name="Seligmann H."/>
            <person name="Ghigo E."/>
            <person name="Colson P."/>
            <person name="Levasseur A."/>
            <person name="Raoult D."/>
            <person name="Scola B.L."/>
        </authorList>
    </citation>
    <scope>NUCLEOTIDE SEQUENCE</scope>
    <source>
        <strain evidence="10">Deep ocean</strain>
    </source>
</reference>
<dbReference type="GO" id="GO:0016887">
    <property type="term" value="F:ATP hydrolysis activity"/>
    <property type="evidence" value="ECO:0007669"/>
    <property type="project" value="InterPro"/>
</dbReference>
<comment type="similarity">
    <text evidence="1">Belongs to the ABC transporter superfamily.</text>
</comment>
<evidence type="ECO:0000256" key="2">
    <source>
        <dbReference type="ARBA" id="ARBA00022448"/>
    </source>
</evidence>
<evidence type="ECO:0000313" key="10">
    <source>
        <dbReference type="EMBL" id="QKU33841.1"/>
    </source>
</evidence>
<protein>
    <submittedName>
        <fullName evidence="10">ABC transporter</fullName>
    </submittedName>
</protein>
<dbReference type="EMBL" id="MF405918">
    <property type="protein sequence ID" value="QKU33841.1"/>
    <property type="molecule type" value="Genomic_DNA"/>
</dbReference>
<dbReference type="PANTHER" id="PTHR42734">
    <property type="entry name" value="METAL TRANSPORT SYSTEM ATP-BINDING PROTEIN TM_0124-RELATED"/>
    <property type="match status" value="1"/>
</dbReference>
<dbReference type="Gene3D" id="3.40.50.300">
    <property type="entry name" value="P-loop containing nucleotide triphosphate hydrolases"/>
    <property type="match status" value="1"/>
</dbReference>
<keyword evidence="6 8" id="KW-1133">Transmembrane helix</keyword>
<reference evidence="10" key="2">
    <citation type="journal article" date="2018" name="Nat. Commun.">
        <title>Tailed giant Tupanvirus possesses the most complete translational apparatus of the known virosphere.</title>
        <authorList>
            <person name="Abrahao J."/>
            <person name="Silva L."/>
            <person name="Silva L.S."/>
            <person name="Khalil J.Y.B."/>
            <person name="Rodrigues R."/>
            <person name="Arantes T."/>
            <person name="Assis F."/>
            <person name="Boratto P."/>
            <person name="Andrade M."/>
            <person name="Kroon E.G."/>
            <person name="Ribeiro B."/>
            <person name="Bergier I."/>
            <person name="Seligmann H."/>
            <person name="Ghigo E."/>
            <person name="Colson P."/>
            <person name="Levasseur A."/>
            <person name="Kroemer G."/>
            <person name="Raoult D."/>
            <person name="La Scola B."/>
        </authorList>
    </citation>
    <scope>NUCLEOTIDE SEQUENCE [LARGE SCALE GENOMIC DNA]</scope>
    <source>
        <strain evidence="10">Deep ocean</strain>
    </source>
</reference>
<dbReference type="InterPro" id="IPR003439">
    <property type="entry name" value="ABC_transporter-like_ATP-bd"/>
</dbReference>
<keyword evidence="3 8" id="KW-0812">Transmembrane</keyword>
<evidence type="ECO:0000256" key="1">
    <source>
        <dbReference type="ARBA" id="ARBA00005417"/>
    </source>
</evidence>
<feature type="transmembrane region" description="Helical" evidence="8">
    <location>
        <begin position="160"/>
        <end position="178"/>
    </location>
</feature>
<dbReference type="SUPFAM" id="SSF52540">
    <property type="entry name" value="P-loop containing nucleoside triphosphate hydrolases"/>
    <property type="match status" value="1"/>
</dbReference>
<dbReference type="GO" id="GO:0016020">
    <property type="term" value="C:membrane"/>
    <property type="evidence" value="ECO:0007669"/>
    <property type="project" value="InterPro"/>
</dbReference>
<feature type="transmembrane region" description="Helical" evidence="8">
    <location>
        <begin position="14"/>
        <end position="34"/>
    </location>
</feature>
<feature type="transmembrane region" description="Helical" evidence="8">
    <location>
        <begin position="55"/>
        <end position="82"/>
    </location>
</feature>
<dbReference type="GO" id="GO:0005524">
    <property type="term" value="F:ATP binding"/>
    <property type="evidence" value="ECO:0007669"/>
    <property type="project" value="UniProtKB-KW"/>
</dbReference>
<keyword evidence="7 8" id="KW-0472">Membrane</keyword>
<dbReference type="InterPro" id="IPR036640">
    <property type="entry name" value="ABC1_TM_sf"/>
</dbReference>
<dbReference type="KEGG" id="vg:80517140"/>
<evidence type="ECO:0000256" key="5">
    <source>
        <dbReference type="ARBA" id="ARBA00022840"/>
    </source>
</evidence>
<keyword evidence="4" id="KW-0547">Nucleotide-binding</keyword>
<dbReference type="SMART" id="SM00382">
    <property type="entry name" value="AAA"/>
    <property type="match status" value="1"/>
</dbReference>
<dbReference type="InterPro" id="IPR027417">
    <property type="entry name" value="P-loop_NTPase"/>
</dbReference>
<dbReference type="InterPro" id="IPR050153">
    <property type="entry name" value="Metal_Ion_Import_ABC"/>
</dbReference>
<feature type="domain" description="AAA+ ATPase" evidence="9">
    <location>
        <begin position="349"/>
        <end position="537"/>
    </location>
</feature>
<dbReference type="GeneID" id="80517140"/>
<evidence type="ECO:0000256" key="7">
    <source>
        <dbReference type="ARBA" id="ARBA00023136"/>
    </source>
</evidence>
<proteinExistence type="inferred from homology"/>
<name>A0A6N1NW84_9VIRU</name>
<dbReference type="SUPFAM" id="SSF90123">
    <property type="entry name" value="ABC transporter transmembrane region"/>
    <property type="match status" value="1"/>
</dbReference>
<dbReference type="InterPro" id="IPR003593">
    <property type="entry name" value="AAA+_ATPase"/>
</dbReference>
<dbReference type="Pfam" id="PF00005">
    <property type="entry name" value="ABC_tran"/>
    <property type="match status" value="1"/>
</dbReference>
<keyword evidence="5" id="KW-0067">ATP-binding</keyword>
<organism evidence="10">
    <name type="scientific">Tupanvirus deep ocean</name>
    <dbReference type="NCBI Taxonomy" id="2126984"/>
    <lineage>
        <taxon>Viruses</taxon>
        <taxon>Varidnaviria</taxon>
        <taxon>Bamfordvirae</taxon>
        <taxon>Nucleocytoviricota</taxon>
        <taxon>Megaviricetes</taxon>
        <taxon>Imitervirales</taxon>
        <taxon>Mimiviridae</taxon>
        <taxon>Megamimivirinae</taxon>
        <taxon>Tupanvirus</taxon>
        <taxon>Tupanvirus altamarinense</taxon>
    </lineage>
</organism>
<dbReference type="PANTHER" id="PTHR42734:SF17">
    <property type="entry name" value="METAL TRANSPORT SYSTEM ATP-BINDING PROTEIN TM_0124-RELATED"/>
    <property type="match status" value="1"/>
</dbReference>
<accession>A0A6N1NW84</accession>
<evidence type="ECO:0000256" key="4">
    <source>
        <dbReference type="ARBA" id="ARBA00022741"/>
    </source>
</evidence>
<evidence type="ECO:0000256" key="6">
    <source>
        <dbReference type="ARBA" id="ARBA00022989"/>
    </source>
</evidence>
<dbReference type="RefSeq" id="YP_010780449.1">
    <property type="nucleotide sequence ID" value="NC_075038.1"/>
</dbReference>
<evidence type="ECO:0000256" key="3">
    <source>
        <dbReference type="ARBA" id="ARBA00022692"/>
    </source>
</evidence>
<evidence type="ECO:0000259" key="9">
    <source>
        <dbReference type="SMART" id="SM00382"/>
    </source>
</evidence>
<evidence type="ECO:0000256" key="8">
    <source>
        <dbReference type="SAM" id="Phobius"/>
    </source>
</evidence>
<keyword evidence="2" id="KW-0813">Transport</keyword>
<sequence>MITSLKFFFAHLKWYQISIFGMFLSMHISSYVWHLNADKHLTKRIPKILANQNDYAFSVELFNILLINIGYLILYAITMFIIETIGKLAVKNAINRTSEKMLKVDLSKISKKQYEHDIVSIVHHGENVTSAIRNLFIEFPRKIVACHHFLVALRELSFEIMIYCTIVNIIFVLMTITISHVRKFLLSKVVDSNINFSVVCADLSNSIQTYKIDNRLEEYQNKINKLTSDIWYCSSFDSLMIASNESVTSFSGQFMVGLISYMCRPMVINKTISVEDLMYGVRSSSKFIEKMIGILEYFGDVIRQYKSFNFFLIAKNKIETEITSTKKDIKSLNILKEDLEYRYNVGKYNGRLVHIAGPNGVGKTTILLKFLGVSYKDATSKGSIIPYDINKHVLMPTSYRNKIAFVQQNIPSTHDNIKEYVAAVTKSNKNISKLLNETFDYFGIESNSKKQILNFISTLDVNKCIRELSGGQAKFLQIITAVTKLYTLKGNILVLDEPSNNLDIDKVKYVKEIIDACTKKNIMVFMVTHDNRMVNGKDTETIDLS</sequence>